<comment type="caution">
    <text evidence="2">The sequence shown here is derived from an EMBL/GenBank/DDBJ whole genome shotgun (WGS) entry which is preliminary data.</text>
</comment>
<keyword evidence="3" id="KW-1185">Reference proteome</keyword>
<dbReference type="Proteomes" id="UP001054902">
    <property type="component" value="Unassembled WGS sequence"/>
</dbReference>
<dbReference type="EMBL" id="BLLK01000023">
    <property type="protein sequence ID" value="GFH47631.1"/>
    <property type="molecule type" value="Genomic_DNA"/>
</dbReference>
<feature type="region of interest" description="Disordered" evidence="1">
    <location>
        <begin position="1"/>
        <end position="25"/>
    </location>
</feature>
<evidence type="ECO:0000256" key="1">
    <source>
        <dbReference type="SAM" id="MobiDB-lite"/>
    </source>
</evidence>
<evidence type="ECO:0000313" key="3">
    <source>
        <dbReference type="Proteomes" id="UP001054902"/>
    </source>
</evidence>
<reference evidence="2 3" key="1">
    <citation type="journal article" date="2021" name="Sci. Rep.">
        <title>The genome of the diatom Chaetoceros tenuissimus carries an ancient integrated fragment of an extant virus.</title>
        <authorList>
            <person name="Hongo Y."/>
            <person name="Kimura K."/>
            <person name="Takaki Y."/>
            <person name="Yoshida Y."/>
            <person name="Baba S."/>
            <person name="Kobayashi G."/>
            <person name="Nagasaki K."/>
            <person name="Hano T."/>
            <person name="Tomaru Y."/>
        </authorList>
    </citation>
    <scope>NUCLEOTIDE SEQUENCE [LARGE SCALE GENOMIC DNA]</scope>
    <source>
        <strain evidence="2 3">NIES-3715</strain>
    </source>
</reference>
<name>A0AAD3CMH6_9STRA</name>
<dbReference type="AlphaFoldDB" id="A0AAD3CMH6"/>
<dbReference type="SUPFAM" id="SSF140860">
    <property type="entry name" value="Pseudo ankyrin repeat-like"/>
    <property type="match status" value="1"/>
</dbReference>
<sequence length="461" mass="52072">MSSKRLKVSHGDSGISLCSSPSEEVPSATLKDLPNDLLKHCLSFIPGSYVTIAPVSRQFFSNYVTLGIHESAALNSPDELLKVGKNKRTTGDAVSNDIKLTEYAFINNAPKEFMIQVCRKAAANIRIDILECASIFGIEFSEMIGEDIVLMEKLAKRGNLEIIQYFDSKISGRFDKNTWIDIFQGALCSNSNCLHVMKWIFQEKFDDLIEDDIIINNIKSFIEGVEHVLKGVTAPRMTIYLCAIDNEDKQQALVILKWLHHHGCRWDEEFCDSAVLRDNIEALKWARKKGCPWDQRALTAAVENGNVPIIEYCLQNQCPMTEEVCNDAMSVENHNVALDVLKLLRKYSCPWNESICSDAISGGHFEAMLWAKRNGCPWSEEDFFLLVQKGDMSTLETVLEDEPQHDADKTFTALLSDHLSNVPCIIEKLKLLRKYGYSGIQTQAQKLQIITNFEYYNGFGT</sequence>
<evidence type="ECO:0000313" key="2">
    <source>
        <dbReference type="EMBL" id="GFH47631.1"/>
    </source>
</evidence>
<proteinExistence type="predicted"/>
<gene>
    <name evidence="2" type="ORF">CTEN210_04106</name>
</gene>
<protein>
    <submittedName>
        <fullName evidence="2">Uncharacterized protein</fullName>
    </submittedName>
</protein>
<dbReference type="PANTHER" id="PTHR46586:SF3">
    <property type="entry name" value="ANKYRIN REPEAT-CONTAINING PROTEIN"/>
    <property type="match status" value="1"/>
</dbReference>
<accession>A0AAD3CMH6</accession>
<dbReference type="InterPro" id="IPR052050">
    <property type="entry name" value="SecEffector_AnkRepeat"/>
</dbReference>
<dbReference type="PANTHER" id="PTHR46586">
    <property type="entry name" value="ANKYRIN REPEAT-CONTAINING PROTEIN"/>
    <property type="match status" value="1"/>
</dbReference>
<organism evidence="2 3">
    <name type="scientific">Chaetoceros tenuissimus</name>
    <dbReference type="NCBI Taxonomy" id="426638"/>
    <lineage>
        <taxon>Eukaryota</taxon>
        <taxon>Sar</taxon>
        <taxon>Stramenopiles</taxon>
        <taxon>Ochrophyta</taxon>
        <taxon>Bacillariophyta</taxon>
        <taxon>Coscinodiscophyceae</taxon>
        <taxon>Chaetocerotophycidae</taxon>
        <taxon>Chaetocerotales</taxon>
        <taxon>Chaetocerotaceae</taxon>
        <taxon>Chaetoceros</taxon>
    </lineage>
</organism>